<reference evidence="2 3" key="1">
    <citation type="journal article" date="2024" name="BMC Genomics">
        <title>De novo assembly and annotation of Popillia japonica's genome with initial clues to its potential as an invasive pest.</title>
        <authorList>
            <person name="Cucini C."/>
            <person name="Boschi S."/>
            <person name="Funari R."/>
            <person name="Cardaioli E."/>
            <person name="Iannotti N."/>
            <person name="Marturano G."/>
            <person name="Paoli F."/>
            <person name="Bruttini M."/>
            <person name="Carapelli A."/>
            <person name="Frati F."/>
            <person name="Nardi F."/>
        </authorList>
    </citation>
    <scope>NUCLEOTIDE SEQUENCE [LARGE SCALE GENOMIC DNA]</scope>
    <source>
        <strain evidence="2">DMR45628</strain>
    </source>
</reference>
<dbReference type="AlphaFoldDB" id="A0AAW1LAZ9"/>
<dbReference type="EMBL" id="JASPKY010000129">
    <property type="protein sequence ID" value="KAK9731631.1"/>
    <property type="molecule type" value="Genomic_DNA"/>
</dbReference>
<dbReference type="PANTHER" id="PTHR47055">
    <property type="entry name" value="DDE_TNP_1_7 DOMAIN-CONTAINING PROTEIN"/>
    <property type="match status" value="1"/>
</dbReference>
<dbReference type="PANTHER" id="PTHR47055:SF3">
    <property type="entry name" value="PHORBOL-ESTER_DAG-TYPE DOMAIN-CONTAINING PROTEIN"/>
    <property type="match status" value="1"/>
</dbReference>
<proteinExistence type="predicted"/>
<dbReference type="InterPro" id="IPR052638">
    <property type="entry name" value="PiggyBac_TE-derived"/>
</dbReference>
<evidence type="ECO:0000259" key="1">
    <source>
        <dbReference type="Pfam" id="PF13843"/>
    </source>
</evidence>
<comment type="caution">
    <text evidence="2">The sequence shown here is derived from an EMBL/GenBank/DDBJ whole genome shotgun (WGS) entry which is preliminary data.</text>
</comment>
<dbReference type="Proteomes" id="UP001458880">
    <property type="component" value="Unassembled WGS sequence"/>
</dbReference>
<protein>
    <submittedName>
        <fullName evidence="2">Transposase IS4</fullName>
    </submittedName>
</protein>
<sequence length="165" mass="19221">MLVVIKPMKILVKESLVNLNNLPRTQLQASGEINLHHEESQFCATSLHLINLHNANMGGVDRCDQNLTLYRISLRGKKRYFSVVTHCIDMAVYSAWQMQCGADLDQLKFRTRIATMLFLQNAKHTTSRGHISRNEDVDIRFHRMDYFVIPQNKQARYAYCHEAYH</sequence>
<dbReference type="InterPro" id="IPR029526">
    <property type="entry name" value="PGBD"/>
</dbReference>
<organism evidence="2 3">
    <name type="scientific">Popillia japonica</name>
    <name type="common">Japanese beetle</name>
    <dbReference type="NCBI Taxonomy" id="7064"/>
    <lineage>
        <taxon>Eukaryota</taxon>
        <taxon>Metazoa</taxon>
        <taxon>Ecdysozoa</taxon>
        <taxon>Arthropoda</taxon>
        <taxon>Hexapoda</taxon>
        <taxon>Insecta</taxon>
        <taxon>Pterygota</taxon>
        <taxon>Neoptera</taxon>
        <taxon>Endopterygota</taxon>
        <taxon>Coleoptera</taxon>
        <taxon>Polyphaga</taxon>
        <taxon>Scarabaeiformia</taxon>
        <taxon>Scarabaeidae</taxon>
        <taxon>Rutelinae</taxon>
        <taxon>Popillia</taxon>
    </lineage>
</organism>
<feature type="domain" description="PiggyBac transposable element-derived protein" evidence="1">
    <location>
        <begin position="46"/>
        <end position="96"/>
    </location>
</feature>
<evidence type="ECO:0000313" key="2">
    <source>
        <dbReference type="EMBL" id="KAK9731631.1"/>
    </source>
</evidence>
<dbReference type="Pfam" id="PF13843">
    <property type="entry name" value="DDE_Tnp_1_7"/>
    <property type="match status" value="1"/>
</dbReference>
<evidence type="ECO:0000313" key="3">
    <source>
        <dbReference type="Proteomes" id="UP001458880"/>
    </source>
</evidence>
<keyword evidence="3" id="KW-1185">Reference proteome</keyword>
<name>A0AAW1LAZ9_POPJA</name>
<gene>
    <name evidence="2" type="ORF">QE152_g13495</name>
</gene>
<accession>A0AAW1LAZ9</accession>
<dbReference type="GO" id="GO:0043565">
    <property type="term" value="F:sequence-specific DNA binding"/>
    <property type="evidence" value="ECO:0007669"/>
    <property type="project" value="TreeGrafter"/>
</dbReference>